<dbReference type="PANTHER" id="PTHR15729">
    <property type="entry name" value="CDC42 GTPASE-ACTIVATING PROTEIN"/>
    <property type="match status" value="1"/>
</dbReference>
<dbReference type="InterPro" id="IPR051576">
    <property type="entry name" value="PX-Rho_GAP"/>
</dbReference>
<evidence type="ECO:0000313" key="4">
    <source>
        <dbReference type="EMBL" id="OXB68892.1"/>
    </source>
</evidence>
<feature type="compositionally biased region" description="Low complexity" evidence="2">
    <location>
        <begin position="492"/>
        <end position="512"/>
    </location>
</feature>
<feature type="compositionally biased region" description="Low complexity" evidence="2">
    <location>
        <begin position="1306"/>
        <end position="1324"/>
    </location>
</feature>
<dbReference type="Pfam" id="PF00620">
    <property type="entry name" value="RhoGAP"/>
    <property type="match status" value="1"/>
</dbReference>
<feature type="compositionally biased region" description="Basic and acidic residues" evidence="2">
    <location>
        <begin position="606"/>
        <end position="615"/>
    </location>
</feature>
<feature type="region of interest" description="Disordered" evidence="2">
    <location>
        <begin position="797"/>
        <end position="841"/>
    </location>
</feature>
<sequence length="1464" mass="160409">MTYQICHAHVINTNSRGKWQLAKQKSPTLFKGIVIQRVEAVSRFPEDEQLARIQNVIQELPPSHYRTLEYLIKHLTHLASFSSMTNMHTRNLALVWAPNLLRSKEIEAVGCNGDAAFLEVRVQQLVIEFILNHVDQIFSNNRKASSAESIENAPVVKNLTHPSTSLPMKLVSLEEAQARSLSASHPARKERRENSLPEIVPVTGSLFHTVVDLPDSKRKLSTKSKKWKSIFNLGRSGSESKSKLSRNGSVFVRAQKLSGKNTVFSSFFLSTASLVALITRGSPYPCGTNSIRLKKSDYSSRKEHGLTLFPACGRGRLMVVIFFPLTASYPPLGEDDKSRFKRTVTTGGFFVPVMKIRTGGTGSSYDLSKENEWEREGASMGAKGSSELSGEKVPCRTSQAKCPPEQLKVFRAAEDAENEQTSPKGGRMFYTSETAAKSGFPSSLFPLEASPRHQRKALNISEPFAVSVPLRVSAVISTNSTPCRIPSRDKPSLSSLEELSSLVPESPSPSMLEGGGHMKMEQAPERKEKPPGPLLPLAASRGSLPEELVVARKPEAFETAQPAAENQEMLHRQSSSTSSLQQSSEHSPTVEQAAASEVHMGLLPADKTEQERLETKTISPEGSCIQQEIRNAKPEEGSRVKDATEEDAANALLEPLWPEIQHELKIIEPEEELLLLPAAVPNTVPISESSSVQTNNFSSGAEQCSTLPEQKSAGRTPQTTAQVPLFGATNTERPDSHPNCQSDVAAQQSCASAPPRLGTLLTSVAAPKNHHPVVEDSTSDCVTPSLEWNFCGQPEVNELPPKDEFSLSKEAHSESEKGKDSACQLQKESDGHTGVQTQSEMPEIVTADGRDTFSSKALNGAGIQELKEGNAVSRIHDAGDQDDEDNWTDNVQSLELVEPWEDHQWVTSPLHSPTFKDIREKTIPEFQPQDQRSEAGLSLRPRFSRSLSLDSKDTVMSLWTIPFSFIDAPEQQQSCSDILPVAHELPKTEPISPTSLGKAKQGENSVSLPEEPLKTDDLRYPISREEIPAKQEDPSRMPLPEPEGKKMDVNKENPWSSKLEPSLPYQNAPDSSVEAKITKEESSRSRDIALAEDTVTKVCSATESLLSNKDEETPRKVKTRPSSLNLDSLLPASDFLTFESLAMPSATGNFLYGQKEVKSSDSVPSLSTTCPAVGKGVSWRSPFSAHVDLDLDYLAVAHATTGRRNSAPVSVSAVRTSFMIKMCQARAVPVIPPKIQYTQIPQPLQAQNSASQVEKKEAEAKQTGRQTQRVAWGHLEPPKSPLTEKKAKAEKENSDPAQKDSACPWLSTLGSQLESSQSSHNSGLDAPVLRRKRTSEGETGGDNPQSSKMERPSGFSKPSYRSRPGRPQSLILFSPPFPIMDHPSSSADSRMLLSPIRSPTQTSSSSPICGDLSETSRTTPEGVILRNKMTIPKNGQRLETSTSCFYQPQRRSVILDGRSGRQIE</sequence>
<dbReference type="FunFam" id="1.10.555.10:FF:000059">
    <property type="entry name" value="rho GTPase-activating protein 30 isoform X2"/>
    <property type="match status" value="1"/>
</dbReference>
<dbReference type="GO" id="GO:0005096">
    <property type="term" value="F:GTPase activator activity"/>
    <property type="evidence" value="ECO:0007669"/>
    <property type="project" value="UniProtKB-KW"/>
</dbReference>
<dbReference type="EMBL" id="MCFN01000007">
    <property type="protein sequence ID" value="OXB68892.1"/>
    <property type="molecule type" value="Genomic_DNA"/>
</dbReference>
<feature type="compositionally biased region" description="Polar residues" evidence="2">
    <location>
        <begin position="616"/>
        <end position="629"/>
    </location>
</feature>
<feature type="region of interest" description="Disordered" evidence="2">
    <location>
        <begin position="379"/>
        <end position="398"/>
    </location>
</feature>
<dbReference type="STRING" id="9009.A0A226NNB1"/>
<dbReference type="InterPro" id="IPR000198">
    <property type="entry name" value="RhoGAP_dom"/>
</dbReference>
<accession>A0A226NNB1</accession>
<feature type="domain" description="Rho-GAP" evidence="3">
    <location>
        <begin position="1"/>
        <end position="138"/>
    </location>
</feature>
<dbReference type="GO" id="GO:0007264">
    <property type="term" value="P:small GTPase-mediated signal transduction"/>
    <property type="evidence" value="ECO:0007669"/>
    <property type="project" value="TreeGrafter"/>
</dbReference>
<feature type="compositionally biased region" description="Basic and acidic residues" evidence="2">
    <location>
        <begin position="1253"/>
        <end position="1262"/>
    </location>
</feature>
<proteinExistence type="predicted"/>
<feature type="compositionally biased region" description="Basic and acidic residues" evidence="2">
    <location>
        <begin position="1282"/>
        <end position="1298"/>
    </location>
</feature>
<feature type="region of interest" description="Disordered" evidence="2">
    <location>
        <begin position="562"/>
        <end position="644"/>
    </location>
</feature>
<gene>
    <name evidence="4" type="ORF">ASZ78_005329</name>
</gene>
<dbReference type="SUPFAM" id="SSF48350">
    <property type="entry name" value="GTPase activation domain, GAP"/>
    <property type="match status" value="1"/>
</dbReference>
<dbReference type="Proteomes" id="UP000198323">
    <property type="component" value="Unassembled WGS sequence"/>
</dbReference>
<feature type="compositionally biased region" description="Basic and acidic residues" evidence="2">
    <location>
        <begin position="1011"/>
        <end position="1035"/>
    </location>
</feature>
<comment type="caution">
    <text evidence="4">The sequence shown here is derived from an EMBL/GenBank/DDBJ whole genome shotgun (WGS) entry which is preliminary data.</text>
</comment>
<keyword evidence="5" id="KW-1185">Reference proteome</keyword>
<feature type="region of interest" description="Disordered" evidence="2">
    <location>
        <begin position="987"/>
        <end position="1085"/>
    </location>
</feature>
<name>A0A226NNB1_CALSU</name>
<protein>
    <recommendedName>
        <fullName evidence="3">Rho-GAP domain-containing protein</fullName>
    </recommendedName>
</protein>
<dbReference type="Gene3D" id="1.10.555.10">
    <property type="entry name" value="Rho GTPase activation protein"/>
    <property type="match status" value="1"/>
</dbReference>
<feature type="compositionally biased region" description="Basic and acidic residues" evidence="2">
    <location>
        <begin position="516"/>
        <end position="530"/>
    </location>
</feature>
<dbReference type="PROSITE" id="PS50238">
    <property type="entry name" value="RHOGAP"/>
    <property type="match status" value="1"/>
</dbReference>
<dbReference type="GO" id="GO:0030027">
    <property type="term" value="C:lamellipodium"/>
    <property type="evidence" value="ECO:0007669"/>
    <property type="project" value="TreeGrafter"/>
</dbReference>
<dbReference type="InterPro" id="IPR008936">
    <property type="entry name" value="Rho_GTPase_activation_prot"/>
</dbReference>
<reference evidence="4 5" key="1">
    <citation type="submission" date="2016-07" db="EMBL/GenBank/DDBJ databases">
        <title>Disparate Historic Effective Population Sizes Predicted by Modern Levels of Genome Diversity for the Scaled Quail (Callipepla squamata) and the Northern Bobwhite (Colinus virginianus): Inferences from First and Second Generation Draft Genome Assemblies for Sympatric New World Quail.</title>
        <authorList>
            <person name="Oldeschulte D.L."/>
            <person name="Halley Y.A."/>
            <person name="Bhattarai E.K."/>
            <person name="Brashear W.A."/>
            <person name="Hill J."/>
            <person name="Metz R.P."/>
            <person name="Johnson C.D."/>
            <person name="Rollins D."/>
            <person name="Peterson M.J."/>
            <person name="Bickhart D.M."/>
            <person name="Decker J.E."/>
            <person name="Seabury C.M."/>
        </authorList>
    </citation>
    <scope>NUCLEOTIDE SEQUENCE [LARGE SCALE GENOMIC DNA]</scope>
    <source>
        <strain evidence="4 5">Texas</strain>
        <tissue evidence="4">Leg muscle</tissue>
    </source>
</reference>
<feature type="compositionally biased region" description="Low complexity" evidence="2">
    <location>
        <begin position="573"/>
        <end position="587"/>
    </location>
</feature>
<dbReference type="OrthoDB" id="79452at2759"/>
<feature type="compositionally biased region" description="Polar residues" evidence="2">
    <location>
        <begin position="1397"/>
        <end position="1416"/>
    </location>
</feature>
<evidence type="ECO:0000313" key="5">
    <source>
        <dbReference type="Proteomes" id="UP000198323"/>
    </source>
</evidence>
<feature type="compositionally biased region" description="Basic and acidic residues" evidence="2">
    <location>
        <begin position="800"/>
        <end position="820"/>
    </location>
</feature>
<feature type="compositionally biased region" description="Basic and acidic residues" evidence="2">
    <location>
        <begin position="1042"/>
        <end position="1051"/>
    </location>
</feature>
<dbReference type="PANTHER" id="PTHR15729:SF3">
    <property type="entry name" value="RHO GTPASE-ACTIVATING PROTEIN 31"/>
    <property type="match status" value="1"/>
</dbReference>
<evidence type="ECO:0000259" key="3">
    <source>
        <dbReference type="PROSITE" id="PS50238"/>
    </source>
</evidence>
<feature type="region of interest" description="Disordered" evidence="2">
    <location>
        <begin position="480"/>
        <end position="541"/>
    </location>
</feature>
<feature type="region of interest" description="Disordered" evidence="2">
    <location>
        <begin position="1244"/>
        <end position="1416"/>
    </location>
</feature>
<feature type="compositionally biased region" description="Basic and acidic residues" evidence="2">
    <location>
        <begin position="630"/>
        <end position="643"/>
    </location>
</feature>
<feature type="compositionally biased region" description="Basic and acidic residues" evidence="2">
    <location>
        <begin position="1076"/>
        <end position="1085"/>
    </location>
</feature>
<evidence type="ECO:0000256" key="1">
    <source>
        <dbReference type="ARBA" id="ARBA00022468"/>
    </source>
</evidence>
<dbReference type="SMART" id="SM00324">
    <property type="entry name" value="RhoGAP"/>
    <property type="match status" value="1"/>
</dbReference>
<evidence type="ECO:0000256" key="2">
    <source>
        <dbReference type="SAM" id="MobiDB-lite"/>
    </source>
</evidence>
<keyword evidence="1" id="KW-0343">GTPase activation</keyword>
<organism evidence="4 5">
    <name type="scientific">Callipepla squamata</name>
    <name type="common">Scaled quail</name>
    <dbReference type="NCBI Taxonomy" id="9009"/>
    <lineage>
        <taxon>Eukaryota</taxon>
        <taxon>Metazoa</taxon>
        <taxon>Chordata</taxon>
        <taxon>Craniata</taxon>
        <taxon>Vertebrata</taxon>
        <taxon>Euteleostomi</taxon>
        <taxon>Archelosauria</taxon>
        <taxon>Archosauria</taxon>
        <taxon>Dinosauria</taxon>
        <taxon>Saurischia</taxon>
        <taxon>Theropoda</taxon>
        <taxon>Coelurosauria</taxon>
        <taxon>Aves</taxon>
        <taxon>Neognathae</taxon>
        <taxon>Galloanserae</taxon>
        <taxon>Galliformes</taxon>
        <taxon>Odontophoridae</taxon>
        <taxon>Callipepla</taxon>
    </lineage>
</organism>